<evidence type="ECO:0000313" key="1">
    <source>
        <dbReference type="EMBL" id="KAF2676009.1"/>
    </source>
</evidence>
<dbReference type="Proteomes" id="UP000799291">
    <property type="component" value="Unassembled WGS sequence"/>
</dbReference>
<sequence>MSASEPHQNPVAPSLRQSHEDEIVFFALIKRTPLPRFTVPAVPGTIRYLLERDLTSRSQLEKLRGKASEFLAQKERKAIQLAKLRKKGMESRRILNEWQAEWDESEHQITHTLRSPMVETSLLLEPSYIDPDAHVCNNQNVPLKFYGAYDEIPEGTQAQLPGWKEEKQQRYARDAAQCGAGSQQAPILIYPPPRNTYGIQQFGTIFPKPILANSYPNGRSQEYQHNRINSQHLPRQYSQAQSIQMPAAAQGYNNVINSAAPRSFSNMTGPVPTYSNLITRGCHYNYSIPRHGLRPFPQAR</sequence>
<reference evidence="1" key="1">
    <citation type="journal article" date="2020" name="Stud. Mycol.">
        <title>101 Dothideomycetes genomes: a test case for predicting lifestyles and emergence of pathogens.</title>
        <authorList>
            <person name="Haridas S."/>
            <person name="Albert R."/>
            <person name="Binder M."/>
            <person name="Bloem J."/>
            <person name="Labutti K."/>
            <person name="Salamov A."/>
            <person name="Andreopoulos B."/>
            <person name="Baker S."/>
            <person name="Barry K."/>
            <person name="Bills G."/>
            <person name="Bluhm B."/>
            <person name="Cannon C."/>
            <person name="Castanera R."/>
            <person name="Culley D."/>
            <person name="Daum C."/>
            <person name="Ezra D."/>
            <person name="Gonzalez J."/>
            <person name="Henrissat B."/>
            <person name="Kuo A."/>
            <person name="Liang C."/>
            <person name="Lipzen A."/>
            <person name="Lutzoni F."/>
            <person name="Magnuson J."/>
            <person name="Mondo S."/>
            <person name="Nolan M."/>
            <person name="Ohm R."/>
            <person name="Pangilinan J."/>
            <person name="Park H.-J."/>
            <person name="Ramirez L."/>
            <person name="Alfaro M."/>
            <person name="Sun H."/>
            <person name="Tritt A."/>
            <person name="Yoshinaga Y."/>
            <person name="Zwiers L.-H."/>
            <person name="Turgeon B."/>
            <person name="Goodwin S."/>
            <person name="Spatafora J."/>
            <person name="Crous P."/>
            <person name="Grigoriev I."/>
        </authorList>
    </citation>
    <scope>NUCLEOTIDE SEQUENCE</scope>
    <source>
        <strain evidence="1">CBS 122367</strain>
    </source>
</reference>
<evidence type="ECO:0000313" key="2">
    <source>
        <dbReference type="Proteomes" id="UP000799291"/>
    </source>
</evidence>
<accession>A0A6G1IDM7</accession>
<dbReference type="AlphaFoldDB" id="A0A6G1IDM7"/>
<gene>
    <name evidence="1" type="ORF">K458DRAFT_397413</name>
</gene>
<keyword evidence="2" id="KW-1185">Reference proteome</keyword>
<proteinExistence type="predicted"/>
<name>A0A6G1IDM7_9PLEO</name>
<dbReference type="EMBL" id="MU005642">
    <property type="protein sequence ID" value="KAF2676009.1"/>
    <property type="molecule type" value="Genomic_DNA"/>
</dbReference>
<protein>
    <submittedName>
        <fullName evidence="1">Uncharacterized protein</fullName>
    </submittedName>
</protein>
<organism evidence="1 2">
    <name type="scientific">Lentithecium fluviatile CBS 122367</name>
    <dbReference type="NCBI Taxonomy" id="1168545"/>
    <lineage>
        <taxon>Eukaryota</taxon>
        <taxon>Fungi</taxon>
        <taxon>Dikarya</taxon>
        <taxon>Ascomycota</taxon>
        <taxon>Pezizomycotina</taxon>
        <taxon>Dothideomycetes</taxon>
        <taxon>Pleosporomycetidae</taxon>
        <taxon>Pleosporales</taxon>
        <taxon>Massarineae</taxon>
        <taxon>Lentitheciaceae</taxon>
        <taxon>Lentithecium</taxon>
    </lineage>
</organism>